<evidence type="ECO:0000313" key="2">
    <source>
        <dbReference type="Proteomes" id="UP000592294"/>
    </source>
</evidence>
<gene>
    <name evidence="1" type="ORF">HW932_18415</name>
</gene>
<dbReference type="AlphaFoldDB" id="A0A850RD12"/>
<dbReference type="EMBL" id="JABZEO010000018">
    <property type="protein sequence ID" value="NVZ11228.1"/>
    <property type="molecule type" value="Genomic_DNA"/>
</dbReference>
<accession>A0A850RD12</accession>
<dbReference type="Proteomes" id="UP000592294">
    <property type="component" value="Unassembled WGS sequence"/>
</dbReference>
<protein>
    <submittedName>
        <fullName evidence="1">Uncharacterized protein</fullName>
    </submittedName>
</protein>
<organism evidence="1 2">
    <name type="scientific">Allochromatium humboldtianum</name>
    <dbReference type="NCBI Taxonomy" id="504901"/>
    <lineage>
        <taxon>Bacteria</taxon>
        <taxon>Pseudomonadati</taxon>
        <taxon>Pseudomonadota</taxon>
        <taxon>Gammaproteobacteria</taxon>
        <taxon>Chromatiales</taxon>
        <taxon>Chromatiaceae</taxon>
        <taxon>Allochromatium</taxon>
    </lineage>
</organism>
<name>A0A850RD12_9GAMM</name>
<proteinExistence type="predicted"/>
<evidence type="ECO:0000313" key="1">
    <source>
        <dbReference type="EMBL" id="NVZ11228.1"/>
    </source>
</evidence>
<reference evidence="1 2" key="1">
    <citation type="submission" date="2020-06" db="EMBL/GenBank/DDBJ databases">
        <title>Whole-genome sequence of Allochromatium humboldtianum DSM 21881, type strain.</title>
        <authorList>
            <person name="Kyndt J.A."/>
            <person name="Meyer T.E."/>
        </authorList>
    </citation>
    <scope>NUCLEOTIDE SEQUENCE [LARGE SCALE GENOMIC DNA]</scope>
    <source>
        <strain evidence="1 2">DSM 21881</strain>
    </source>
</reference>
<sequence length="95" mass="10271">MEIDVNVSIIGSGEGVVLEVRDALSRCRIVRIEMSHEKFCQMVMRNMAGEPCVAAVGDLSKVGKRKINDTLTFELPGTASISSRKAVAMQCAKEG</sequence>
<dbReference type="RefSeq" id="WP_176977946.1">
    <property type="nucleotide sequence ID" value="NZ_JABZEO010000018.1"/>
</dbReference>
<keyword evidence="2" id="KW-1185">Reference proteome</keyword>
<comment type="caution">
    <text evidence="1">The sequence shown here is derived from an EMBL/GenBank/DDBJ whole genome shotgun (WGS) entry which is preliminary data.</text>
</comment>